<evidence type="ECO:0000313" key="5">
    <source>
        <dbReference type="Proteomes" id="UP001056535"/>
    </source>
</evidence>
<accession>A0ABY4YH55</accession>
<dbReference type="InterPro" id="IPR051203">
    <property type="entry name" value="Polysaccharide_Synthase-Rel"/>
</dbReference>
<keyword evidence="5" id="KW-1185">Reference proteome</keyword>
<evidence type="ECO:0000256" key="2">
    <source>
        <dbReference type="SAM" id="Phobius"/>
    </source>
</evidence>
<gene>
    <name evidence="4" type="ORF">NF557_16190</name>
</gene>
<dbReference type="Gene3D" id="3.40.50.720">
    <property type="entry name" value="NAD(P)-binding Rossmann-like Domain"/>
    <property type="match status" value="2"/>
</dbReference>
<dbReference type="Pfam" id="PF02719">
    <property type="entry name" value="Polysacc_synt_2"/>
    <property type="match status" value="1"/>
</dbReference>
<evidence type="ECO:0000256" key="1">
    <source>
        <dbReference type="ARBA" id="ARBA00007430"/>
    </source>
</evidence>
<reference evidence="4" key="1">
    <citation type="submission" date="2022-06" db="EMBL/GenBank/DDBJ databases">
        <title>Ornithinimicrobium JY.X270.</title>
        <authorList>
            <person name="Huang Y."/>
        </authorList>
    </citation>
    <scope>NUCLEOTIDE SEQUENCE</scope>
    <source>
        <strain evidence="4">JY.X270</strain>
    </source>
</reference>
<dbReference type="RefSeq" id="WP_252620801.1">
    <property type="nucleotide sequence ID" value="NZ_CP099490.1"/>
</dbReference>
<dbReference type="EMBL" id="CP099490">
    <property type="protein sequence ID" value="USQ76106.1"/>
    <property type="molecule type" value="Genomic_DNA"/>
</dbReference>
<evidence type="ECO:0000259" key="3">
    <source>
        <dbReference type="Pfam" id="PF02719"/>
    </source>
</evidence>
<feature type="transmembrane region" description="Helical" evidence="2">
    <location>
        <begin position="83"/>
        <end position="102"/>
    </location>
</feature>
<organism evidence="4 5">
    <name type="scientific">Ornithinimicrobium cryptoxanthini</name>
    <dbReference type="NCBI Taxonomy" id="2934161"/>
    <lineage>
        <taxon>Bacteria</taxon>
        <taxon>Bacillati</taxon>
        <taxon>Actinomycetota</taxon>
        <taxon>Actinomycetes</taxon>
        <taxon>Micrococcales</taxon>
        <taxon>Ornithinimicrobiaceae</taxon>
        <taxon>Ornithinimicrobium</taxon>
    </lineage>
</organism>
<dbReference type="SUPFAM" id="SSF51735">
    <property type="entry name" value="NAD(P)-binding Rossmann-fold domains"/>
    <property type="match status" value="1"/>
</dbReference>
<feature type="transmembrane region" description="Helical" evidence="2">
    <location>
        <begin position="20"/>
        <end position="43"/>
    </location>
</feature>
<feature type="domain" description="Polysaccharide biosynthesis protein CapD-like" evidence="3">
    <location>
        <begin position="260"/>
        <end position="537"/>
    </location>
</feature>
<dbReference type="PANTHER" id="PTHR43318:SF1">
    <property type="entry name" value="POLYSACCHARIDE BIOSYNTHESIS PROTEIN EPSC-RELATED"/>
    <property type="match status" value="1"/>
</dbReference>
<proteinExistence type="inferred from homology"/>
<sequence>MATLWTRLELDGNVLTHLNTWLVALGAASLHAVVGTVLGPYMVRHVRGSFEEVISVVRAAAITGLVLLVVAFAFNTIFLPRSVPFLATALAIVLMLAARFTIRTYRSRRAGTRETAGRVIVYGAGLAGRRLAYNMLHDDRSELVPVAYIDDDRHKRRLRVEGVPVLGTGADLVAVAERTNATHVVVAIPRVDSELLRETRELAEEAGLKIKVLPPLNEWVRTADPQGSDLRDLNLEDLLGRHAVALDQDAISAHLTGRVVLVTGAGGSIGSELCRQIAKFNPGRLVMLDRDESTLHATQLSITGRALLDADDLILVNIRDADTLRAHFAEFKPEIVFHAAALKHLSLLERYPTEAWQTNVLGTLNVLQAATEAGVDTFVNISTDKAASPTSVLGYSKRIAERLTAHYAQTAPGRYVSVRFGNVLGSRGSVIPAFTEQIRRGGPVTVTDPDVERYFMLIPEACQLVMQAGAIGHDGQAMVLDMGTPVKIVDVAHELIALSGKDVEIQFTGLRPGEKLTEVLFMTDEAHQPTSHPMMAAVDVPSLDPHFLMRLQVQDPASVRRAFEACGNSDTSAAAM</sequence>
<dbReference type="SUPFAM" id="SSF53335">
    <property type="entry name" value="S-adenosyl-L-methionine-dependent methyltransferases"/>
    <property type="match status" value="1"/>
</dbReference>
<protein>
    <submittedName>
        <fullName evidence="4">Polysaccharide biosynthesis protein</fullName>
    </submittedName>
</protein>
<name>A0ABY4YH55_9MICO</name>
<evidence type="ECO:0000313" key="4">
    <source>
        <dbReference type="EMBL" id="USQ76106.1"/>
    </source>
</evidence>
<dbReference type="InterPro" id="IPR003869">
    <property type="entry name" value="Polysac_CapD-like"/>
</dbReference>
<dbReference type="InterPro" id="IPR036291">
    <property type="entry name" value="NAD(P)-bd_dom_sf"/>
</dbReference>
<dbReference type="Pfam" id="PF13727">
    <property type="entry name" value="CoA_binding_3"/>
    <property type="match status" value="1"/>
</dbReference>
<feature type="transmembrane region" description="Helical" evidence="2">
    <location>
        <begin position="55"/>
        <end position="77"/>
    </location>
</feature>
<keyword evidence="2" id="KW-1133">Transmembrane helix</keyword>
<dbReference type="CDD" id="cd05237">
    <property type="entry name" value="UDP_invert_4-6DH_SDR_e"/>
    <property type="match status" value="1"/>
</dbReference>
<keyword evidence="2" id="KW-0472">Membrane</keyword>
<dbReference type="PANTHER" id="PTHR43318">
    <property type="entry name" value="UDP-N-ACETYLGLUCOSAMINE 4,6-DEHYDRATASE"/>
    <property type="match status" value="1"/>
</dbReference>
<keyword evidence="2" id="KW-0812">Transmembrane</keyword>
<dbReference type="InterPro" id="IPR029063">
    <property type="entry name" value="SAM-dependent_MTases_sf"/>
</dbReference>
<comment type="similarity">
    <text evidence="1">Belongs to the polysaccharide synthase family.</text>
</comment>
<dbReference type="Proteomes" id="UP001056535">
    <property type="component" value="Chromosome"/>
</dbReference>